<evidence type="ECO:0000256" key="3">
    <source>
        <dbReference type="ARBA" id="ARBA00022722"/>
    </source>
</evidence>
<dbReference type="GO" id="GO:0016787">
    <property type="term" value="F:hydrolase activity"/>
    <property type="evidence" value="ECO:0007669"/>
    <property type="project" value="UniProtKB-KW"/>
</dbReference>
<evidence type="ECO:0000313" key="9">
    <source>
        <dbReference type="Proteomes" id="UP001180020"/>
    </source>
</evidence>
<name>A0AAV9FIC5_ACOCL</name>
<feature type="compositionally biased region" description="Low complexity" evidence="5">
    <location>
        <begin position="125"/>
        <end position="151"/>
    </location>
</feature>
<comment type="caution">
    <text evidence="8">The sequence shown here is derived from an EMBL/GenBank/DDBJ whole genome shotgun (WGS) entry which is preliminary data.</text>
</comment>
<dbReference type="Gene3D" id="3.30.160.60">
    <property type="entry name" value="Classic Zinc Finger"/>
    <property type="match status" value="2"/>
</dbReference>
<feature type="region of interest" description="Disordered" evidence="5">
    <location>
        <begin position="385"/>
        <end position="408"/>
    </location>
</feature>
<dbReference type="Gene3D" id="3.30.420.140">
    <property type="entry name" value="YqgF/RNase H-like domain"/>
    <property type="match status" value="1"/>
</dbReference>
<feature type="compositionally biased region" description="Low complexity" evidence="5">
    <location>
        <begin position="39"/>
        <end position="58"/>
    </location>
</feature>
<dbReference type="InterPro" id="IPR013087">
    <property type="entry name" value="Znf_C2H2_type"/>
</dbReference>
<feature type="region of interest" description="Disordered" evidence="5">
    <location>
        <begin position="320"/>
        <end position="341"/>
    </location>
</feature>
<feature type="region of interest" description="Disordered" evidence="5">
    <location>
        <begin position="39"/>
        <end position="86"/>
    </location>
</feature>
<feature type="domain" description="U1-type" evidence="6">
    <location>
        <begin position="246"/>
        <end position="276"/>
    </location>
</feature>
<dbReference type="InterPro" id="IPR005227">
    <property type="entry name" value="YqgF"/>
</dbReference>
<evidence type="ECO:0000256" key="2">
    <source>
        <dbReference type="ARBA" id="ARBA00022517"/>
    </source>
</evidence>
<protein>
    <submittedName>
        <fullName evidence="8">Uncharacterized protein</fullName>
    </submittedName>
</protein>
<dbReference type="CDD" id="cd16964">
    <property type="entry name" value="YqgF"/>
    <property type="match status" value="1"/>
</dbReference>
<evidence type="ECO:0000256" key="4">
    <source>
        <dbReference type="ARBA" id="ARBA00022801"/>
    </source>
</evidence>
<feature type="region of interest" description="Disordered" evidence="5">
    <location>
        <begin position="125"/>
        <end position="213"/>
    </location>
</feature>
<reference evidence="8" key="2">
    <citation type="submission" date="2023-06" db="EMBL/GenBank/DDBJ databases">
        <authorList>
            <person name="Ma L."/>
            <person name="Liu K.-W."/>
            <person name="Li Z."/>
            <person name="Hsiao Y.-Y."/>
            <person name="Qi Y."/>
            <person name="Fu T."/>
            <person name="Tang G."/>
            <person name="Zhang D."/>
            <person name="Sun W.-H."/>
            <person name="Liu D.-K."/>
            <person name="Li Y."/>
            <person name="Chen G.-Z."/>
            <person name="Liu X.-D."/>
            <person name="Liao X.-Y."/>
            <person name="Jiang Y.-T."/>
            <person name="Yu X."/>
            <person name="Hao Y."/>
            <person name="Huang J."/>
            <person name="Zhao X.-W."/>
            <person name="Ke S."/>
            <person name="Chen Y.-Y."/>
            <person name="Wu W.-L."/>
            <person name="Hsu J.-L."/>
            <person name="Lin Y.-F."/>
            <person name="Huang M.-D."/>
            <person name="Li C.-Y."/>
            <person name="Huang L."/>
            <person name="Wang Z.-W."/>
            <person name="Zhao X."/>
            <person name="Zhong W.-Y."/>
            <person name="Peng D.-H."/>
            <person name="Ahmad S."/>
            <person name="Lan S."/>
            <person name="Zhang J.-S."/>
            <person name="Tsai W.-C."/>
            <person name="Van De Peer Y."/>
            <person name="Liu Z.-J."/>
        </authorList>
    </citation>
    <scope>NUCLEOTIDE SEQUENCE</scope>
    <source>
        <strain evidence="8">CP</strain>
        <tissue evidence="8">Leaves</tissue>
    </source>
</reference>
<dbReference type="Pfam" id="PF03652">
    <property type="entry name" value="RuvX"/>
    <property type="match status" value="1"/>
</dbReference>
<dbReference type="Proteomes" id="UP001180020">
    <property type="component" value="Unassembled WGS sequence"/>
</dbReference>
<keyword evidence="2" id="KW-0690">Ribosome biogenesis</keyword>
<gene>
    <name evidence="8" type="ORF">QJS10_CPA01g02764</name>
</gene>
<dbReference type="SUPFAM" id="SSF57667">
    <property type="entry name" value="beta-beta-alpha zinc fingers"/>
    <property type="match status" value="2"/>
</dbReference>
<dbReference type="InterPro" id="IPR003604">
    <property type="entry name" value="Matrin/U1-like-C_Znf_C2H2"/>
</dbReference>
<dbReference type="InterPro" id="IPR006641">
    <property type="entry name" value="YqgF/RNaseH-like_dom"/>
</dbReference>
<keyword evidence="9" id="KW-1185">Reference proteome</keyword>
<dbReference type="GO" id="GO:0000967">
    <property type="term" value="P:rRNA 5'-end processing"/>
    <property type="evidence" value="ECO:0007669"/>
    <property type="project" value="TreeGrafter"/>
</dbReference>
<dbReference type="NCBIfam" id="TIGR00250">
    <property type="entry name" value="RNAse_H_YqgF"/>
    <property type="match status" value="1"/>
</dbReference>
<feature type="compositionally biased region" description="Gly residues" evidence="5">
    <location>
        <begin position="157"/>
        <end position="169"/>
    </location>
</feature>
<evidence type="ECO:0000256" key="1">
    <source>
        <dbReference type="ARBA" id="ARBA00022490"/>
    </source>
</evidence>
<dbReference type="AlphaFoldDB" id="A0AAV9FIC5"/>
<sequence>MGYVQNPSYLSGGVNKHGVQTYDAYYASYYQQQYQQQYYQTPQQDPNPAYYDSYYAPQYAPPPPPATTTEEPPHQGEGSYRAPPGLNPAAAAAVEALSQLTQFAGSMDAAERAAAGVNGRQWGGAAAAHRPVAPPSVSVRPSVGRSQSQSRGRGKRGGGPFRGGGGRGNFGHHHSQPNSVISPSSRGRGRGGRMGRGGGRRFPQSHPEVPSPYPAAVPYAEPSYAPAQTHASIPPMPIRQPPVVAQCDICKVDCNSLEILDQHKNGKRHKKNLQRFEEIQKHQRLIVESQARYAPISAITAAPSPTVNSATPTTISAATNTAVTSSTEQQPPSEPPVAQAGVGENAENCALPIADNLPVAVAADENNPPNQQETEAATAQLEPIQADFPQQRQKNSIRPPRNDGYDRKSFPMKRQMMMTVGRGGKRFRGPMGASRPMPPERPKEPHRICTLCNVLCESLQVFESHLAGKKHASNVKRHEGQGLVYGQMSHYLPPNQLPPAYVPHASHQQPIFYGLQSQEMMQQVYVPQIGVSEPQAQQDHGQTQESILGAQSQQDQTKTQLEGTLPEDSAAEVNMVWENTETKPDDVSKTVDLVHASSNEPAVTESNIKVEGPVTNVEMPASDVVSATENELAFTETIALLERNTELEVPASDMVPVPEYGLDQMWDIVFPGLEAKLEEPATNAETAALHVDEYALDLKEPDLVTEVVDQDTSLVLDLRGQKLELRLLDIADRQEVDEFIIGLPRSRDGKETPQSNKVRSIAGRLAVQAAERGLRVYLQDEHGTSIEALDYMIDLGLKRSARQGRIDAYAAIMVLERYFSTLGHGTELVLPKQSALREKLISASRQDFDFVPEENIET</sequence>
<keyword evidence="4" id="KW-0378">Hydrolase</keyword>
<dbReference type="PANTHER" id="PTHR33317:SF4">
    <property type="entry name" value="POLYNUCLEOTIDYL TRANSFERASE, RIBONUCLEASE H-LIKE SUPERFAMILY PROTEIN"/>
    <property type="match status" value="1"/>
</dbReference>
<reference evidence="8" key="1">
    <citation type="journal article" date="2023" name="Nat. Commun.">
        <title>Diploid and tetraploid genomes of Acorus and the evolution of monocots.</title>
        <authorList>
            <person name="Ma L."/>
            <person name="Liu K.W."/>
            <person name="Li Z."/>
            <person name="Hsiao Y.Y."/>
            <person name="Qi Y."/>
            <person name="Fu T."/>
            <person name="Tang G.D."/>
            <person name="Zhang D."/>
            <person name="Sun W.H."/>
            <person name="Liu D.K."/>
            <person name="Li Y."/>
            <person name="Chen G.Z."/>
            <person name="Liu X.D."/>
            <person name="Liao X.Y."/>
            <person name="Jiang Y.T."/>
            <person name="Yu X."/>
            <person name="Hao Y."/>
            <person name="Huang J."/>
            <person name="Zhao X.W."/>
            <person name="Ke S."/>
            <person name="Chen Y.Y."/>
            <person name="Wu W.L."/>
            <person name="Hsu J.L."/>
            <person name="Lin Y.F."/>
            <person name="Huang M.D."/>
            <person name="Li C.Y."/>
            <person name="Huang L."/>
            <person name="Wang Z.W."/>
            <person name="Zhao X."/>
            <person name="Zhong W.Y."/>
            <person name="Peng D.H."/>
            <person name="Ahmad S."/>
            <person name="Lan S."/>
            <person name="Zhang J.S."/>
            <person name="Tsai W.C."/>
            <person name="Van de Peer Y."/>
            <person name="Liu Z.J."/>
        </authorList>
    </citation>
    <scope>NUCLEOTIDE SEQUENCE</scope>
    <source>
        <strain evidence="8">CP</strain>
    </source>
</reference>
<dbReference type="SMART" id="SM00451">
    <property type="entry name" value="ZnF_U1"/>
    <property type="match status" value="2"/>
</dbReference>
<feature type="region of interest" description="Disordered" evidence="5">
    <location>
        <begin position="535"/>
        <end position="561"/>
    </location>
</feature>
<dbReference type="InterPro" id="IPR037027">
    <property type="entry name" value="YqgF/RNaseH-like_dom_sf"/>
</dbReference>
<keyword evidence="3" id="KW-0540">Nuclease</keyword>
<proteinExistence type="predicted"/>
<dbReference type="SMART" id="SM00732">
    <property type="entry name" value="YqgFc"/>
    <property type="match status" value="1"/>
</dbReference>
<feature type="domain" description="YqgF/RNase H-like" evidence="7">
    <location>
        <begin position="695"/>
        <end position="788"/>
    </location>
</feature>
<dbReference type="SUPFAM" id="SSF53098">
    <property type="entry name" value="Ribonuclease H-like"/>
    <property type="match status" value="1"/>
</dbReference>
<dbReference type="PANTHER" id="PTHR33317">
    <property type="entry name" value="POLYNUCLEOTIDYL TRANSFERASE, RIBONUCLEASE H-LIKE SUPERFAMILY PROTEIN"/>
    <property type="match status" value="1"/>
</dbReference>
<evidence type="ECO:0000259" key="7">
    <source>
        <dbReference type="SMART" id="SM00732"/>
    </source>
</evidence>
<feature type="compositionally biased region" description="Polar residues" evidence="5">
    <location>
        <begin position="176"/>
        <end position="185"/>
    </location>
</feature>
<dbReference type="InterPro" id="IPR036236">
    <property type="entry name" value="Znf_C2H2_sf"/>
</dbReference>
<organism evidence="8 9">
    <name type="scientific">Acorus calamus</name>
    <name type="common">Sweet flag</name>
    <dbReference type="NCBI Taxonomy" id="4465"/>
    <lineage>
        <taxon>Eukaryota</taxon>
        <taxon>Viridiplantae</taxon>
        <taxon>Streptophyta</taxon>
        <taxon>Embryophyta</taxon>
        <taxon>Tracheophyta</taxon>
        <taxon>Spermatophyta</taxon>
        <taxon>Magnoliopsida</taxon>
        <taxon>Liliopsida</taxon>
        <taxon>Acoraceae</taxon>
        <taxon>Acorus</taxon>
    </lineage>
</organism>
<dbReference type="GO" id="GO:0008270">
    <property type="term" value="F:zinc ion binding"/>
    <property type="evidence" value="ECO:0007669"/>
    <property type="project" value="InterPro"/>
</dbReference>
<dbReference type="GO" id="GO:0003676">
    <property type="term" value="F:nucleic acid binding"/>
    <property type="evidence" value="ECO:0007669"/>
    <property type="project" value="InterPro"/>
</dbReference>
<evidence type="ECO:0000313" key="8">
    <source>
        <dbReference type="EMBL" id="KAK1325361.1"/>
    </source>
</evidence>
<feature type="domain" description="U1-type" evidence="6">
    <location>
        <begin position="444"/>
        <end position="478"/>
    </location>
</feature>
<evidence type="ECO:0000259" key="6">
    <source>
        <dbReference type="SMART" id="SM00451"/>
    </source>
</evidence>
<keyword evidence="1" id="KW-0963">Cytoplasm</keyword>
<evidence type="ECO:0000256" key="5">
    <source>
        <dbReference type="SAM" id="MobiDB-lite"/>
    </source>
</evidence>
<dbReference type="GO" id="GO:0004518">
    <property type="term" value="F:nuclease activity"/>
    <property type="evidence" value="ECO:0007669"/>
    <property type="project" value="UniProtKB-KW"/>
</dbReference>
<accession>A0AAV9FIC5</accession>
<dbReference type="EMBL" id="JAUJYO010000001">
    <property type="protein sequence ID" value="KAK1325361.1"/>
    <property type="molecule type" value="Genomic_DNA"/>
</dbReference>
<dbReference type="Pfam" id="PF12874">
    <property type="entry name" value="zf-met"/>
    <property type="match status" value="2"/>
</dbReference>
<dbReference type="InterPro" id="IPR012337">
    <property type="entry name" value="RNaseH-like_sf"/>
</dbReference>
<feature type="compositionally biased region" description="Low complexity" evidence="5">
    <location>
        <begin position="320"/>
        <end position="331"/>
    </location>
</feature>
<feature type="region of interest" description="Disordered" evidence="5">
    <location>
        <begin position="422"/>
        <end position="444"/>
    </location>
</feature>